<dbReference type="InParanoid" id="A0A0D0D7W4"/>
<feature type="compositionally biased region" description="Low complexity" evidence="3">
    <location>
        <begin position="762"/>
        <end position="773"/>
    </location>
</feature>
<dbReference type="PROSITE" id="PS50009">
    <property type="entry name" value="RASGEF_CAT"/>
    <property type="match status" value="1"/>
</dbReference>
<dbReference type="SUPFAM" id="SSF48366">
    <property type="entry name" value="Ras GEF"/>
    <property type="match status" value="1"/>
</dbReference>
<dbReference type="PROSITE" id="PS50212">
    <property type="entry name" value="RASGEF_NTER"/>
    <property type="match status" value="1"/>
</dbReference>
<feature type="compositionally biased region" description="Polar residues" evidence="3">
    <location>
        <begin position="480"/>
        <end position="503"/>
    </location>
</feature>
<feature type="compositionally biased region" description="Basic and acidic residues" evidence="3">
    <location>
        <begin position="160"/>
        <end position="171"/>
    </location>
</feature>
<evidence type="ECO:0000259" key="5">
    <source>
        <dbReference type="PROSITE" id="PS50212"/>
    </source>
</evidence>
<dbReference type="Proteomes" id="UP000054538">
    <property type="component" value="Unassembled WGS sequence"/>
</dbReference>
<evidence type="ECO:0000313" key="7">
    <source>
        <dbReference type="Proteomes" id="UP000054538"/>
    </source>
</evidence>
<dbReference type="Pfam" id="PF00617">
    <property type="entry name" value="RasGEF"/>
    <property type="match status" value="1"/>
</dbReference>
<feature type="region of interest" description="Disordered" evidence="3">
    <location>
        <begin position="761"/>
        <end position="783"/>
    </location>
</feature>
<feature type="compositionally biased region" description="Low complexity" evidence="3">
    <location>
        <begin position="54"/>
        <end position="69"/>
    </location>
</feature>
<feature type="compositionally biased region" description="Basic and acidic residues" evidence="3">
    <location>
        <begin position="180"/>
        <end position="204"/>
    </location>
</feature>
<feature type="domain" description="N-terminal Ras-GEF" evidence="5">
    <location>
        <begin position="597"/>
        <end position="722"/>
    </location>
</feature>
<feature type="compositionally biased region" description="Polar residues" evidence="3">
    <location>
        <begin position="31"/>
        <end position="49"/>
    </location>
</feature>
<evidence type="ECO:0000259" key="4">
    <source>
        <dbReference type="PROSITE" id="PS50009"/>
    </source>
</evidence>
<feature type="compositionally biased region" description="Basic and acidic residues" evidence="3">
    <location>
        <begin position="535"/>
        <end position="551"/>
    </location>
</feature>
<evidence type="ECO:0000256" key="3">
    <source>
        <dbReference type="SAM" id="MobiDB-lite"/>
    </source>
</evidence>
<dbReference type="Gene3D" id="1.20.870.10">
    <property type="entry name" value="Son of sevenless (SoS) protein Chain: S domain 1"/>
    <property type="match status" value="1"/>
</dbReference>
<feature type="compositionally biased region" description="Low complexity" evidence="3">
    <location>
        <begin position="523"/>
        <end position="532"/>
    </location>
</feature>
<feature type="compositionally biased region" description="Low complexity" evidence="3">
    <location>
        <begin position="504"/>
        <end position="515"/>
    </location>
</feature>
<dbReference type="SMART" id="SM00229">
    <property type="entry name" value="RasGEFN"/>
    <property type="match status" value="1"/>
</dbReference>
<dbReference type="GO" id="GO:0007265">
    <property type="term" value="P:Ras protein signal transduction"/>
    <property type="evidence" value="ECO:0007669"/>
    <property type="project" value="TreeGrafter"/>
</dbReference>
<proteinExistence type="predicted"/>
<reference evidence="6 7" key="1">
    <citation type="submission" date="2014-04" db="EMBL/GenBank/DDBJ databases">
        <authorList>
            <consortium name="DOE Joint Genome Institute"/>
            <person name="Kuo A."/>
            <person name="Kohler A."/>
            <person name="Jargeat P."/>
            <person name="Nagy L.G."/>
            <person name="Floudas D."/>
            <person name="Copeland A."/>
            <person name="Barry K.W."/>
            <person name="Cichocki N."/>
            <person name="Veneault-Fourrey C."/>
            <person name="LaButti K."/>
            <person name="Lindquist E.A."/>
            <person name="Lipzen A."/>
            <person name="Lundell T."/>
            <person name="Morin E."/>
            <person name="Murat C."/>
            <person name="Sun H."/>
            <person name="Tunlid A."/>
            <person name="Henrissat B."/>
            <person name="Grigoriev I.V."/>
            <person name="Hibbett D.S."/>
            <person name="Martin F."/>
            <person name="Nordberg H.P."/>
            <person name="Cantor M.N."/>
            <person name="Hua S.X."/>
        </authorList>
    </citation>
    <scope>NUCLEOTIDE SEQUENCE [LARGE SCALE GENOMIC DNA]</scope>
    <source>
        <strain evidence="6 7">Ve08.2h10</strain>
    </source>
</reference>
<name>A0A0D0D7W4_9AGAM</name>
<feature type="compositionally biased region" description="Low complexity" evidence="3">
    <location>
        <begin position="558"/>
        <end position="574"/>
    </location>
</feature>
<evidence type="ECO:0008006" key="8">
    <source>
        <dbReference type="Google" id="ProtNLM"/>
    </source>
</evidence>
<feature type="region of interest" description="Disordered" evidence="3">
    <location>
        <begin position="479"/>
        <end position="593"/>
    </location>
</feature>
<dbReference type="Gene3D" id="1.10.840.10">
    <property type="entry name" value="Ras guanine-nucleotide exchange factors catalytic domain"/>
    <property type="match status" value="1"/>
</dbReference>
<organism evidence="6 7">
    <name type="scientific">Paxillus rubicundulus Ve08.2h10</name>
    <dbReference type="NCBI Taxonomy" id="930991"/>
    <lineage>
        <taxon>Eukaryota</taxon>
        <taxon>Fungi</taxon>
        <taxon>Dikarya</taxon>
        <taxon>Basidiomycota</taxon>
        <taxon>Agaricomycotina</taxon>
        <taxon>Agaricomycetes</taxon>
        <taxon>Agaricomycetidae</taxon>
        <taxon>Boletales</taxon>
        <taxon>Paxilineae</taxon>
        <taxon>Paxillaceae</taxon>
        <taxon>Paxillus</taxon>
    </lineage>
</organism>
<dbReference type="InterPro" id="IPR008937">
    <property type="entry name" value="Ras-like_GEF"/>
</dbReference>
<dbReference type="GO" id="GO:0005085">
    <property type="term" value="F:guanyl-nucleotide exchange factor activity"/>
    <property type="evidence" value="ECO:0007669"/>
    <property type="project" value="UniProtKB-KW"/>
</dbReference>
<dbReference type="InterPro" id="IPR023578">
    <property type="entry name" value="Ras_GEF_dom_sf"/>
</dbReference>
<dbReference type="Pfam" id="PF00618">
    <property type="entry name" value="RasGEF_N"/>
    <property type="match status" value="1"/>
</dbReference>
<dbReference type="PANTHER" id="PTHR23113">
    <property type="entry name" value="GUANINE NUCLEOTIDE EXCHANGE FACTOR"/>
    <property type="match status" value="1"/>
</dbReference>
<dbReference type="SUPFAM" id="SSF52540">
    <property type="entry name" value="P-loop containing nucleoside triphosphate hydrolases"/>
    <property type="match status" value="1"/>
</dbReference>
<dbReference type="InterPro" id="IPR027417">
    <property type="entry name" value="P-loop_NTPase"/>
</dbReference>
<dbReference type="OrthoDB" id="28357at2759"/>
<sequence length="1108" mass="122800">MSPASSSHSLPAIPTLPPIQMPGENDESPFSLLTHSLNSMGSQQASSSFILHDPTSSAASSPIATRSSPFATDNSSTSSSDYPPHKSLRKSISVDSFAHYEQDNSSREPGPRPVRGNTHSAGDSSRSRGPGLCVDSRRREPETIPPYARSRGASVSTMSDGHDSPAERGFESESWQPSKRSGDKSRRGSVKGKEQARPSRRPGDLKLPSRNLLSAVPANNLPNQFTQPPLPRDDNRRLHSTTSLQSFPRHSSLTDVISGRVRSGSLGLQAYAGTRNLLVNTIQSMSFPKEISIAVVGTPGCGKSTFVSEDARAYGVENFTTLFSMSGSSISTPFRYTRRLDWVKQREPPCVSIVIHELDIMRLTSPPRVDGIFVCYDSGDVSSFGPVPNFLRLIRPMKYSTIAVALKSDLPVAVDPQSSLSLFQQHDVGLVQVTRVGDNAKVRKAFKFLLMSILRVPNSELRNPASPEALVSPVFWEGRGSTSATPTVPSSETSVRTMSQGQMSSFRLSPTSTLPSSPPPTATSPTRARSTSDLFSEHEKARSRGSDEHKLSNARSVSSLAATNSLQTSSASSSRPVRGDSFNGSEDDDRQVVKEKEIRSVQYATLDELLDKLLFLAVSGDDPTFISHFLLTYRRFARPRSILLAMQKRMRQLDNSPGDPMFASYAQMRICHLLETWMHTYPQDFAVPGSAGALNALVKSILRKTYLLHYGSDFLPFLEHLPSIVDCDAAWAQKTEPLLDDIDDPYSISDGEDESLVVHTDSASASRSSMAPSHENSIGSSYRERKQSLPFSAKALIMPVPSPHGADVPEITQKQLLKELYRHSLELQSYDCSEIAEEITRVEAKLFMEIEPRHWLQYTLIPGRKDPDSDSISRFNAISNHLGDWVASLILCHDKPRNRAKQIEKFVDIAHKLRALNNYSALRAFVAGINNSTFQGDDTMEIFKTKTPDHYKNLLSWDVLLQHRGAHQAYRMALKNTKGACIPALEVHMSDLIRAHEGNPDVKAPEPHKVHWGKFNMFGRFIQSTTHCQILCQTTSDYNFTERPKIRDLVFSEYVMSEEMQVSRVAPVPDLDPVDEPFRPALPRSMPRDDGHLSQGRDSALLRRIFQR</sequence>
<feature type="compositionally biased region" description="Basic and acidic residues" evidence="3">
    <location>
        <begin position="98"/>
        <end position="110"/>
    </location>
</feature>
<dbReference type="PANTHER" id="PTHR23113:SF348">
    <property type="entry name" value="GUANYL-NUCLEOTIDE EXCHANGE FACTOR RASGEF, PUTATIVE (AFU_ORTHOLOGUE AFUA_1G04700)-RELATED"/>
    <property type="match status" value="1"/>
</dbReference>
<dbReference type="SMART" id="SM00147">
    <property type="entry name" value="RasGEF"/>
    <property type="match status" value="1"/>
</dbReference>
<dbReference type="CDD" id="cd06224">
    <property type="entry name" value="REM"/>
    <property type="match status" value="1"/>
</dbReference>
<feature type="region of interest" description="Disordered" evidence="3">
    <location>
        <begin position="1074"/>
        <end position="1095"/>
    </location>
</feature>
<accession>A0A0D0D7W4</accession>
<reference evidence="7" key="2">
    <citation type="submission" date="2015-01" db="EMBL/GenBank/DDBJ databases">
        <title>Evolutionary Origins and Diversification of the Mycorrhizal Mutualists.</title>
        <authorList>
            <consortium name="DOE Joint Genome Institute"/>
            <consortium name="Mycorrhizal Genomics Consortium"/>
            <person name="Kohler A."/>
            <person name="Kuo A."/>
            <person name="Nagy L.G."/>
            <person name="Floudas D."/>
            <person name="Copeland A."/>
            <person name="Barry K.W."/>
            <person name="Cichocki N."/>
            <person name="Veneault-Fourrey C."/>
            <person name="LaButti K."/>
            <person name="Lindquist E.A."/>
            <person name="Lipzen A."/>
            <person name="Lundell T."/>
            <person name="Morin E."/>
            <person name="Murat C."/>
            <person name="Riley R."/>
            <person name="Ohm R."/>
            <person name="Sun H."/>
            <person name="Tunlid A."/>
            <person name="Henrissat B."/>
            <person name="Grigoriev I.V."/>
            <person name="Hibbett D.S."/>
            <person name="Martin F."/>
        </authorList>
    </citation>
    <scope>NUCLEOTIDE SEQUENCE [LARGE SCALE GENOMIC DNA]</scope>
    <source>
        <strain evidence="7">Ve08.2h10</strain>
    </source>
</reference>
<gene>
    <name evidence="6" type="ORF">PAXRUDRAFT_829451</name>
</gene>
<dbReference type="EMBL" id="KN825225">
    <property type="protein sequence ID" value="KIK92967.1"/>
    <property type="molecule type" value="Genomic_DNA"/>
</dbReference>
<feature type="domain" description="Ras-GEF" evidence="4">
    <location>
        <begin position="831"/>
        <end position="1063"/>
    </location>
</feature>
<dbReference type="HOGENOM" id="CLU_005431_0_0_1"/>
<dbReference type="AlphaFoldDB" id="A0A0D0D7W4"/>
<protein>
    <recommendedName>
        <fullName evidence="8">Ras GEF</fullName>
    </recommendedName>
</protein>
<dbReference type="InterPro" id="IPR036964">
    <property type="entry name" value="RASGEF_cat_dom_sf"/>
</dbReference>
<feature type="region of interest" description="Disordered" evidence="3">
    <location>
        <begin position="1"/>
        <end position="245"/>
    </location>
</feature>
<dbReference type="InterPro" id="IPR000651">
    <property type="entry name" value="Ras-like_Gua-exchang_fac_N"/>
</dbReference>
<dbReference type="STRING" id="930991.A0A0D0D7W4"/>
<dbReference type="Gene3D" id="3.40.50.300">
    <property type="entry name" value="P-loop containing nucleotide triphosphate hydrolases"/>
    <property type="match status" value="1"/>
</dbReference>
<evidence type="ECO:0000256" key="1">
    <source>
        <dbReference type="ARBA" id="ARBA00022658"/>
    </source>
</evidence>
<evidence type="ECO:0000313" key="6">
    <source>
        <dbReference type="EMBL" id="KIK92967.1"/>
    </source>
</evidence>
<dbReference type="GO" id="GO:0005886">
    <property type="term" value="C:plasma membrane"/>
    <property type="evidence" value="ECO:0007669"/>
    <property type="project" value="TreeGrafter"/>
</dbReference>
<dbReference type="InterPro" id="IPR001895">
    <property type="entry name" value="RASGEF_cat_dom"/>
</dbReference>
<feature type="compositionally biased region" description="Polar residues" evidence="3">
    <location>
        <begin position="70"/>
        <end position="81"/>
    </location>
</feature>
<keyword evidence="1 2" id="KW-0344">Guanine-nucleotide releasing factor</keyword>
<keyword evidence="7" id="KW-1185">Reference proteome</keyword>
<evidence type="ECO:0000256" key="2">
    <source>
        <dbReference type="PROSITE-ProRule" id="PRU00168"/>
    </source>
</evidence>